<dbReference type="InterPro" id="IPR002372">
    <property type="entry name" value="PQQ_rpt_dom"/>
</dbReference>
<evidence type="ECO:0000313" key="3">
    <source>
        <dbReference type="Proteomes" id="UP000320404"/>
    </source>
</evidence>
<accession>A0A520S1F6</accession>
<dbReference type="AlphaFoldDB" id="A0A520S1F6"/>
<organism evidence="2 3">
    <name type="scientific">OM182 bacterium</name>
    <dbReference type="NCBI Taxonomy" id="2510334"/>
    <lineage>
        <taxon>Bacteria</taxon>
        <taxon>Pseudomonadati</taxon>
        <taxon>Pseudomonadota</taxon>
        <taxon>Gammaproteobacteria</taxon>
        <taxon>OMG group</taxon>
        <taxon>OM182 clade</taxon>
    </lineage>
</organism>
<protein>
    <submittedName>
        <fullName evidence="2">Quinate/shikimate dehydrogenase (Pyrroloquinoline-quinone) domain protein</fullName>
    </submittedName>
</protein>
<dbReference type="Proteomes" id="UP000320404">
    <property type="component" value="Unassembled WGS sequence"/>
</dbReference>
<evidence type="ECO:0000259" key="1">
    <source>
        <dbReference type="Pfam" id="PF01011"/>
    </source>
</evidence>
<dbReference type="InterPro" id="IPR011047">
    <property type="entry name" value="Quinoprotein_ADH-like_sf"/>
</dbReference>
<comment type="caution">
    <text evidence="2">The sequence shown here is derived from an EMBL/GenBank/DDBJ whole genome shotgun (WGS) entry which is preliminary data.</text>
</comment>
<dbReference type="Pfam" id="PF01011">
    <property type="entry name" value="PQQ"/>
    <property type="match status" value="1"/>
</dbReference>
<evidence type="ECO:0000313" key="2">
    <source>
        <dbReference type="EMBL" id="RZO76305.1"/>
    </source>
</evidence>
<proteinExistence type="predicted"/>
<sequence length="275" mass="29791">MPTQPFSVGMPSFDHDMLTEADMWGITPFDHASCRTQFKRMRYEGPLTPPTTGYGSLYYPGVAGGMNWGSVAVDEANHLMVVNSLHNPSVVRLIPRAETQPRYNYGIGGTQTGTPYAVYSFFFLSPLFAPCLRPPYGEMAVVDLASKEILWRRPLGTTTDMGPLGIPTRLPLPMGMFYSAGSIVTGGGLIFNAGVTDSKVRAIDVLSGEELWTDELPAASTATPMSYVSPNSGKQYVIVTVPDGGGILQLETQVNEGEKEQEVEGGYIFAYALPD</sequence>
<dbReference type="EMBL" id="SHAH01000034">
    <property type="protein sequence ID" value="RZO76305.1"/>
    <property type="molecule type" value="Genomic_DNA"/>
</dbReference>
<feature type="domain" description="Pyrrolo-quinoline quinone repeat" evidence="1">
    <location>
        <begin position="2"/>
        <end position="237"/>
    </location>
</feature>
<gene>
    <name evidence="2" type="ORF">EVA69_03170</name>
</gene>
<dbReference type="SUPFAM" id="SSF50998">
    <property type="entry name" value="Quinoprotein alcohol dehydrogenase-like"/>
    <property type="match status" value="1"/>
</dbReference>
<name>A0A520S1F6_9GAMM</name>
<reference evidence="2 3" key="1">
    <citation type="submission" date="2019-02" db="EMBL/GenBank/DDBJ databases">
        <title>Prokaryotic population dynamics and viral predation in marine succession experiment using metagenomics: the confinement effect.</title>
        <authorList>
            <person name="Haro-Moreno J.M."/>
            <person name="Rodriguez-Valera F."/>
            <person name="Lopez-Perez M."/>
        </authorList>
    </citation>
    <scope>NUCLEOTIDE SEQUENCE [LARGE SCALE GENOMIC DNA]</scope>
    <source>
        <strain evidence="2">MED-G158</strain>
    </source>
</reference>
<dbReference type="Gene3D" id="2.140.10.10">
    <property type="entry name" value="Quinoprotein alcohol dehydrogenase-like superfamily"/>
    <property type="match status" value="1"/>
</dbReference>